<reference evidence="3" key="1">
    <citation type="journal article" date="2016" name="Nature">
        <title>Genome evolution in the allotetraploid frog Xenopus laevis.</title>
        <authorList>
            <person name="Session A.M."/>
            <person name="Uno Y."/>
            <person name="Kwon T."/>
            <person name="Chapman J.A."/>
            <person name="Toyoda A."/>
            <person name="Takahashi S."/>
            <person name="Fukui A."/>
            <person name="Hikosaka A."/>
            <person name="Suzuki A."/>
            <person name="Kondo M."/>
            <person name="van Heeringen S.J."/>
            <person name="Quigley I."/>
            <person name="Heinz S."/>
            <person name="Ogino H."/>
            <person name="Ochi H."/>
            <person name="Hellsten U."/>
            <person name="Lyons J.B."/>
            <person name="Simakov O."/>
            <person name="Putnam N."/>
            <person name="Stites J."/>
            <person name="Kuroki Y."/>
            <person name="Tanaka T."/>
            <person name="Michiue T."/>
            <person name="Watanabe M."/>
            <person name="Bogdanovic O."/>
            <person name="Lister R."/>
            <person name="Georgiou G."/>
            <person name="Paranjpe S.S."/>
            <person name="van Kruijsbergen I."/>
            <person name="Shu S."/>
            <person name="Carlson J."/>
            <person name="Kinoshita T."/>
            <person name="Ohta Y."/>
            <person name="Mawaribuchi S."/>
            <person name="Jenkins J."/>
            <person name="Grimwood J."/>
            <person name="Schmutz J."/>
            <person name="Mitros T."/>
            <person name="Mozaffari S.V."/>
            <person name="Suzuki Y."/>
            <person name="Haramoto Y."/>
            <person name="Yamamoto T.S."/>
            <person name="Takagi C."/>
            <person name="Heald R."/>
            <person name="Miller K."/>
            <person name="Haudenschild C."/>
            <person name="Kitzman J."/>
            <person name="Nakayama T."/>
            <person name="Izutsu Y."/>
            <person name="Robert J."/>
            <person name="Fortriede J."/>
            <person name="Burns K."/>
            <person name="Lotay V."/>
            <person name="Karimi K."/>
            <person name="Yasuoka Y."/>
            <person name="Dichmann D.S."/>
            <person name="Flajnik M.F."/>
            <person name="Houston D.W."/>
            <person name="Shendure J."/>
            <person name="DuPasquier L."/>
            <person name="Vize P.D."/>
            <person name="Zorn A.M."/>
            <person name="Ito M."/>
            <person name="Marcotte E.M."/>
            <person name="Wallingford J.B."/>
            <person name="Ito Y."/>
            <person name="Asashima M."/>
            <person name="Ueno N."/>
            <person name="Matsuda Y."/>
            <person name="Veenstra G.J."/>
            <person name="Fujiyama A."/>
            <person name="Harland R.M."/>
            <person name="Taira M."/>
            <person name="Rokhsar D.S."/>
        </authorList>
    </citation>
    <scope>NUCLEOTIDE SEQUENCE [LARGE SCALE GENOMIC DNA]</scope>
    <source>
        <strain evidence="3">J</strain>
    </source>
</reference>
<gene>
    <name evidence="2" type="ORF">XELAEV_18029919mg</name>
</gene>
<feature type="compositionally biased region" description="Polar residues" evidence="1">
    <location>
        <begin position="218"/>
        <end position="232"/>
    </location>
</feature>
<dbReference type="EMBL" id="CM004475">
    <property type="protein sequence ID" value="OCT78829.1"/>
    <property type="molecule type" value="Genomic_DNA"/>
</dbReference>
<organism evidence="2 3">
    <name type="scientific">Xenopus laevis</name>
    <name type="common">African clawed frog</name>
    <dbReference type="NCBI Taxonomy" id="8355"/>
    <lineage>
        <taxon>Eukaryota</taxon>
        <taxon>Metazoa</taxon>
        <taxon>Chordata</taxon>
        <taxon>Craniata</taxon>
        <taxon>Vertebrata</taxon>
        <taxon>Euteleostomi</taxon>
        <taxon>Amphibia</taxon>
        <taxon>Batrachia</taxon>
        <taxon>Anura</taxon>
        <taxon>Pipoidea</taxon>
        <taxon>Pipidae</taxon>
        <taxon>Xenopodinae</taxon>
        <taxon>Xenopus</taxon>
        <taxon>Xenopus</taxon>
    </lineage>
</organism>
<evidence type="ECO:0000313" key="2">
    <source>
        <dbReference type="EMBL" id="OCT78829.1"/>
    </source>
</evidence>
<protein>
    <submittedName>
        <fullName evidence="2">Uncharacterized protein</fullName>
    </submittedName>
</protein>
<dbReference type="Proteomes" id="UP000694892">
    <property type="component" value="Chromosome 5S"/>
</dbReference>
<evidence type="ECO:0000256" key="1">
    <source>
        <dbReference type="SAM" id="MobiDB-lite"/>
    </source>
</evidence>
<feature type="region of interest" description="Disordered" evidence="1">
    <location>
        <begin position="202"/>
        <end position="232"/>
    </location>
</feature>
<dbReference type="OMA" id="WIPGRPY"/>
<name>A0A974HI39_XENLA</name>
<accession>A0A974HI39</accession>
<evidence type="ECO:0000313" key="3">
    <source>
        <dbReference type="Proteomes" id="UP000694892"/>
    </source>
</evidence>
<sequence>MSQTTPLSSTQADVFAFTELEEASIATLARGSREFLHTSHPEARSRDLERLTKKSIALELHGCTLAEYHRLKRIPRGLRVHLRPTLFSENLEFCRKFEGILNKCSLDIITLTIEYIQKELVTVSEKVNALETQLTQTAGQEEFSAIKSQLDESVRKYRQETEARKRGKFLRDAEDYTNGRVYWWIPGRPYVAPSFFRNQRTQARVVRAPRQDRRQEIGRSSSGESIAQRTTD</sequence>
<dbReference type="AlphaFoldDB" id="A0A974HI39"/>
<proteinExistence type="predicted"/>